<dbReference type="GO" id="GO:0005344">
    <property type="term" value="F:oxygen carrier activity"/>
    <property type="evidence" value="ECO:0007669"/>
    <property type="project" value="UniProtKB-KW"/>
</dbReference>
<dbReference type="AlphaFoldDB" id="A0AAV2TFX5"/>
<dbReference type="InterPro" id="IPR009050">
    <property type="entry name" value="Globin-like_sf"/>
</dbReference>
<evidence type="ECO:0000256" key="2">
    <source>
        <dbReference type="ARBA" id="ARBA00022617"/>
    </source>
</evidence>
<dbReference type="GO" id="GO:0005506">
    <property type="term" value="F:iron ion binding"/>
    <property type="evidence" value="ECO:0007669"/>
    <property type="project" value="InterPro"/>
</dbReference>
<evidence type="ECO:0000256" key="3">
    <source>
        <dbReference type="ARBA" id="ARBA00022723"/>
    </source>
</evidence>
<dbReference type="GO" id="GO:0019825">
    <property type="term" value="F:oxygen binding"/>
    <property type="evidence" value="ECO:0007669"/>
    <property type="project" value="InterPro"/>
</dbReference>
<feature type="binding site" description="proximal binding residue" evidence="5">
    <location>
        <position position="99"/>
    </location>
    <ligand>
        <name>heme</name>
        <dbReference type="ChEBI" id="CHEBI:30413"/>
    </ligand>
    <ligandPart>
        <name>Fe</name>
        <dbReference type="ChEBI" id="CHEBI:18248"/>
    </ligandPart>
</feature>
<dbReference type="InterPro" id="IPR012292">
    <property type="entry name" value="Globin/Proto"/>
</dbReference>
<evidence type="ECO:0000256" key="1">
    <source>
        <dbReference type="ARBA" id="ARBA00022448"/>
    </source>
</evidence>
<accession>A0AAV2TFX5</accession>
<protein>
    <recommendedName>
        <fullName evidence="7">Globin domain-containing protein</fullName>
    </recommendedName>
</protein>
<proteinExistence type="inferred from homology"/>
<keyword evidence="6" id="KW-0561">Oxygen transport</keyword>
<evidence type="ECO:0000256" key="4">
    <source>
        <dbReference type="ARBA" id="ARBA00023004"/>
    </source>
</evidence>
<evidence type="ECO:0000313" key="9">
    <source>
        <dbReference type="Proteomes" id="UP001497525"/>
    </source>
</evidence>
<dbReference type="CDD" id="cd01040">
    <property type="entry name" value="Mb-like"/>
    <property type="match status" value="1"/>
</dbReference>
<dbReference type="Gene3D" id="1.10.490.10">
    <property type="entry name" value="Globins"/>
    <property type="match status" value="1"/>
</dbReference>
<dbReference type="InterPro" id="IPR011406">
    <property type="entry name" value="Globin_trematode"/>
</dbReference>
<dbReference type="GO" id="GO:0020037">
    <property type="term" value="F:heme binding"/>
    <property type="evidence" value="ECO:0007669"/>
    <property type="project" value="InterPro"/>
</dbReference>
<dbReference type="InterPro" id="IPR044399">
    <property type="entry name" value="Mb-like_M"/>
</dbReference>
<dbReference type="InterPro" id="IPR000971">
    <property type="entry name" value="Globin"/>
</dbReference>
<keyword evidence="3 5" id="KW-0479">Metal-binding</keyword>
<name>A0AAV2TFX5_CALDB</name>
<gene>
    <name evidence="8" type="ORF">CDAUBV1_LOCUS10131</name>
</gene>
<evidence type="ECO:0000256" key="6">
    <source>
        <dbReference type="RuleBase" id="RU000356"/>
    </source>
</evidence>
<reference evidence="8" key="1">
    <citation type="submission" date="2024-06" db="EMBL/GenBank/DDBJ databases">
        <authorList>
            <person name="Liu X."/>
            <person name="Lenzi L."/>
            <person name="Haldenby T S."/>
            <person name="Uol C."/>
        </authorList>
    </citation>
    <scope>NUCLEOTIDE SEQUENCE</scope>
</reference>
<dbReference type="SUPFAM" id="SSF46458">
    <property type="entry name" value="Globin-like"/>
    <property type="match status" value="1"/>
</dbReference>
<dbReference type="PIRSF" id="PIRSF036488">
    <property type="entry name" value="Myoglobin_tremt"/>
    <property type="match status" value="1"/>
</dbReference>
<dbReference type="Proteomes" id="UP001497525">
    <property type="component" value="Unassembled WGS sequence"/>
</dbReference>
<dbReference type="EMBL" id="CAXLJL010000279">
    <property type="protein sequence ID" value="CAL5136040.1"/>
    <property type="molecule type" value="Genomic_DNA"/>
</dbReference>
<evidence type="ECO:0000259" key="7">
    <source>
        <dbReference type="PROSITE" id="PS01033"/>
    </source>
</evidence>
<keyword evidence="1 6" id="KW-0813">Transport</keyword>
<dbReference type="Pfam" id="PF00042">
    <property type="entry name" value="Globin"/>
    <property type="match status" value="1"/>
</dbReference>
<feature type="domain" description="Globin" evidence="7">
    <location>
        <begin position="2"/>
        <end position="148"/>
    </location>
</feature>
<dbReference type="PROSITE" id="PS01033">
    <property type="entry name" value="GLOBIN"/>
    <property type="match status" value="1"/>
</dbReference>
<evidence type="ECO:0000256" key="5">
    <source>
        <dbReference type="PIRSR" id="PIRSR036488-1"/>
    </source>
</evidence>
<keyword evidence="4 5" id="KW-0408">Iron</keyword>
<comment type="similarity">
    <text evidence="6">Belongs to the globin family.</text>
</comment>
<comment type="caution">
    <text evidence="8">The sequence shown here is derived from an EMBL/GenBank/DDBJ whole genome shotgun (WGS) entry which is preliminary data.</text>
</comment>
<evidence type="ECO:0000313" key="8">
    <source>
        <dbReference type="EMBL" id="CAL5136040.1"/>
    </source>
</evidence>
<organism evidence="8 9">
    <name type="scientific">Calicophoron daubneyi</name>
    <name type="common">Rumen fluke</name>
    <name type="synonym">Paramphistomum daubneyi</name>
    <dbReference type="NCBI Taxonomy" id="300641"/>
    <lineage>
        <taxon>Eukaryota</taxon>
        <taxon>Metazoa</taxon>
        <taxon>Spiralia</taxon>
        <taxon>Lophotrochozoa</taxon>
        <taxon>Platyhelminthes</taxon>
        <taxon>Trematoda</taxon>
        <taxon>Digenea</taxon>
        <taxon>Plagiorchiida</taxon>
        <taxon>Pronocephalata</taxon>
        <taxon>Paramphistomoidea</taxon>
        <taxon>Paramphistomidae</taxon>
        <taxon>Calicophoron</taxon>
    </lineage>
</organism>
<keyword evidence="2 5" id="KW-0349">Heme</keyword>
<sequence>MALTSAEKDNLLKELTPHVDTDEKKLQAGLGAYTKLLTAHPEYISHFTKLEGLTLDNVFQSEAIKYYATKLVDSLVAMLTASADEVELKKLLDQSANYHTNRNVNKEEFMSGESIFIDYFQEILQDTENKAAIEKFFKHVFPSVAAAL</sequence>